<sequence length="181" mass="19763">MQNALRAQLLRQLRLHRPIDPIEAQALGDVLDFTETHPSPFDRQAFAPGHITASVLLLSPDGTQLGLIQHQKLGRLLQPGGHVESSDDSVLAAALRELTEETGVQSGEVEVLSEAPIDMDVHTIPAGPDEGAHCHFDLRYGVRLRSLRPLPQVTWLPLADLPDANLRRAARKLARLLPAAV</sequence>
<dbReference type="InterPro" id="IPR000086">
    <property type="entry name" value="NUDIX_hydrolase_dom"/>
</dbReference>
<organism evidence="2 3">
    <name type="scientific">Deinococcus peraridilitoris (strain DSM 19664 / LMG 22246 / CIP 109416 / KR-200)</name>
    <dbReference type="NCBI Taxonomy" id="937777"/>
    <lineage>
        <taxon>Bacteria</taxon>
        <taxon>Thermotogati</taxon>
        <taxon>Deinococcota</taxon>
        <taxon>Deinococci</taxon>
        <taxon>Deinococcales</taxon>
        <taxon>Deinococcaceae</taxon>
        <taxon>Deinococcus</taxon>
    </lineage>
</organism>
<dbReference type="RefSeq" id="WP_015235811.1">
    <property type="nucleotide sequence ID" value="NC_019793.1"/>
</dbReference>
<dbReference type="GO" id="GO:0016787">
    <property type="term" value="F:hydrolase activity"/>
    <property type="evidence" value="ECO:0007669"/>
    <property type="project" value="UniProtKB-KW"/>
</dbReference>
<gene>
    <name evidence="2" type="ordered locus">Deipe_2009</name>
</gene>
<dbReference type="PROSITE" id="PS51462">
    <property type="entry name" value="NUDIX"/>
    <property type="match status" value="1"/>
</dbReference>
<feature type="domain" description="Nudix hydrolase" evidence="1">
    <location>
        <begin position="48"/>
        <end position="181"/>
    </location>
</feature>
<dbReference type="HOGENOM" id="CLU_101758_2_0_0"/>
<evidence type="ECO:0000259" key="1">
    <source>
        <dbReference type="PROSITE" id="PS51462"/>
    </source>
</evidence>
<dbReference type="Gene3D" id="3.90.79.10">
    <property type="entry name" value="Nucleoside Triphosphate Pyrophosphohydrolase"/>
    <property type="match status" value="1"/>
</dbReference>
<proteinExistence type="predicted"/>
<dbReference type="AlphaFoldDB" id="L0A0Y0"/>
<dbReference type="SUPFAM" id="SSF55811">
    <property type="entry name" value="Nudix"/>
    <property type="match status" value="1"/>
</dbReference>
<dbReference type="EMBL" id="CP003382">
    <property type="protein sequence ID" value="AFZ67506.1"/>
    <property type="molecule type" value="Genomic_DNA"/>
</dbReference>
<protein>
    <submittedName>
        <fullName evidence="2">NTP pyrophosphohydrolase</fullName>
    </submittedName>
</protein>
<dbReference type="eggNOG" id="COG1051">
    <property type="taxonomic scope" value="Bacteria"/>
</dbReference>
<accession>L0A0Y0</accession>
<name>L0A0Y0_DEIPD</name>
<dbReference type="OrthoDB" id="9787880at2"/>
<dbReference type="STRING" id="937777.Deipe_2009"/>
<dbReference type="Proteomes" id="UP000010467">
    <property type="component" value="Chromosome"/>
</dbReference>
<dbReference type="PATRIC" id="fig|937777.3.peg.2016"/>
<evidence type="ECO:0000313" key="3">
    <source>
        <dbReference type="Proteomes" id="UP000010467"/>
    </source>
</evidence>
<reference evidence="3" key="1">
    <citation type="submission" date="2012-03" db="EMBL/GenBank/DDBJ databases">
        <title>Complete sequence of chromosome of Deinococcus peraridilitoris DSM 19664.</title>
        <authorList>
            <person name="Lucas S."/>
            <person name="Copeland A."/>
            <person name="Lapidus A."/>
            <person name="Glavina del Rio T."/>
            <person name="Dalin E."/>
            <person name="Tice H."/>
            <person name="Bruce D."/>
            <person name="Goodwin L."/>
            <person name="Pitluck S."/>
            <person name="Peters L."/>
            <person name="Mikhailova N."/>
            <person name="Lu M."/>
            <person name="Kyrpides N."/>
            <person name="Mavromatis K."/>
            <person name="Ivanova N."/>
            <person name="Brettin T."/>
            <person name="Detter J.C."/>
            <person name="Han C."/>
            <person name="Larimer F."/>
            <person name="Land M."/>
            <person name="Hauser L."/>
            <person name="Markowitz V."/>
            <person name="Cheng J.-F."/>
            <person name="Hugenholtz P."/>
            <person name="Woyke T."/>
            <person name="Wu D."/>
            <person name="Pukall R."/>
            <person name="Steenblock K."/>
            <person name="Brambilla E."/>
            <person name="Klenk H.-P."/>
            <person name="Eisen J.A."/>
        </authorList>
    </citation>
    <scope>NUCLEOTIDE SEQUENCE [LARGE SCALE GENOMIC DNA]</scope>
    <source>
        <strain evidence="3">DSM 19664 / LMG 22246 / CIP 109416 / KR-200</strain>
    </source>
</reference>
<dbReference type="CDD" id="cd03674">
    <property type="entry name" value="NUDIX_Hydrolase"/>
    <property type="match status" value="1"/>
</dbReference>
<keyword evidence="2" id="KW-0378">Hydrolase</keyword>
<evidence type="ECO:0000313" key="2">
    <source>
        <dbReference type="EMBL" id="AFZ67506.1"/>
    </source>
</evidence>
<keyword evidence="3" id="KW-1185">Reference proteome</keyword>
<dbReference type="Pfam" id="PF00293">
    <property type="entry name" value="NUDIX"/>
    <property type="match status" value="1"/>
</dbReference>
<dbReference type="KEGG" id="dpd:Deipe_2009"/>
<dbReference type="InterPro" id="IPR015797">
    <property type="entry name" value="NUDIX_hydrolase-like_dom_sf"/>
</dbReference>